<dbReference type="PANTHER" id="PTHR16166:SF93">
    <property type="entry name" value="INTERMEMBRANE LIPID TRANSFER PROTEIN VPS13"/>
    <property type="match status" value="1"/>
</dbReference>
<dbReference type="Pfam" id="PF12624">
    <property type="entry name" value="VPS13_N"/>
    <property type="match status" value="1"/>
</dbReference>
<dbReference type="InterPro" id="IPR026847">
    <property type="entry name" value="VPS13"/>
</dbReference>
<evidence type="ECO:0000256" key="3">
    <source>
        <dbReference type="SAM" id="MobiDB-lite"/>
    </source>
</evidence>
<reference evidence="5" key="2">
    <citation type="submission" date="2024-10" db="UniProtKB">
        <authorList>
            <consortium name="EnsemblProtists"/>
        </authorList>
    </citation>
    <scope>IDENTIFICATION</scope>
</reference>
<dbReference type="PANTHER" id="PTHR16166">
    <property type="entry name" value="VACUOLAR PROTEIN SORTING-ASSOCIATED PROTEIN VPS13"/>
    <property type="match status" value="1"/>
</dbReference>
<dbReference type="GO" id="GO:0045053">
    <property type="term" value="P:protein retention in Golgi apparatus"/>
    <property type="evidence" value="ECO:0007669"/>
    <property type="project" value="TreeGrafter"/>
</dbReference>
<keyword evidence="6" id="KW-1185">Reference proteome</keyword>
<proteinExistence type="inferred from homology"/>
<dbReference type="InterPro" id="IPR026854">
    <property type="entry name" value="VPS13_N"/>
</dbReference>
<dbReference type="Proteomes" id="UP000013827">
    <property type="component" value="Unassembled WGS sequence"/>
</dbReference>
<dbReference type="eggNOG" id="KOG1809">
    <property type="taxonomic scope" value="Eukaryota"/>
</dbReference>
<dbReference type="KEGG" id="ehx:EMIHUDRAFT_223994"/>
<protein>
    <recommendedName>
        <fullName evidence="4">Chorein N-terminal domain-containing protein</fullName>
    </recommendedName>
</protein>
<dbReference type="RefSeq" id="XP_005791312.1">
    <property type="nucleotide sequence ID" value="XM_005791255.1"/>
</dbReference>
<evidence type="ECO:0000313" key="5">
    <source>
        <dbReference type="EnsemblProtists" id="EOD38883"/>
    </source>
</evidence>
<feature type="region of interest" description="Disordered" evidence="3">
    <location>
        <begin position="163"/>
        <end position="183"/>
    </location>
</feature>
<evidence type="ECO:0000256" key="2">
    <source>
        <dbReference type="ARBA" id="ARBA00022448"/>
    </source>
</evidence>
<dbReference type="EnsemblProtists" id="EOD38883">
    <property type="protein sequence ID" value="EOD38883"/>
    <property type="gene ID" value="EMIHUDRAFT_223994"/>
</dbReference>
<feature type="domain" description="Chorein N-terminal" evidence="4">
    <location>
        <begin position="42"/>
        <end position="290"/>
    </location>
</feature>
<evidence type="ECO:0000259" key="4">
    <source>
        <dbReference type="Pfam" id="PF12624"/>
    </source>
</evidence>
<evidence type="ECO:0000313" key="6">
    <source>
        <dbReference type="Proteomes" id="UP000013827"/>
    </source>
</evidence>
<reference evidence="6" key="1">
    <citation type="journal article" date="2013" name="Nature">
        <title>Pan genome of the phytoplankton Emiliania underpins its global distribution.</title>
        <authorList>
            <person name="Read B.A."/>
            <person name="Kegel J."/>
            <person name="Klute M.J."/>
            <person name="Kuo A."/>
            <person name="Lefebvre S.C."/>
            <person name="Maumus F."/>
            <person name="Mayer C."/>
            <person name="Miller J."/>
            <person name="Monier A."/>
            <person name="Salamov A."/>
            <person name="Young J."/>
            <person name="Aguilar M."/>
            <person name="Claverie J.M."/>
            <person name="Frickenhaus S."/>
            <person name="Gonzalez K."/>
            <person name="Herman E.K."/>
            <person name="Lin Y.C."/>
            <person name="Napier J."/>
            <person name="Ogata H."/>
            <person name="Sarno A.F."/>
            <person name="Shmutz J."/>
            <person name="Schroeder D."/>
            <person name="de Vargas C."/>
            <person name="Verret F."/>
            <person name="von Dassow P."/>
            <person name="Valentin K."/>
            <person name="Van de Peer Y."/>
            <person name="Wheeler G."/>
            <person name="Dacks J.B."/>
            <person name="Delwiche C.F."/>
            <person name="Dyhrman S.T."/>
            <person name="Glockner G."/>
            <person name="John U."/>
            <person name="Richards T."/>
            <person name="Worden A.Z."/>
            <person name="Zhang X."/>
            <person name="Grigoriev I.V."/>
            <person name="Allen A.E."/>
            <person name="Bidle K."/>
            <person name="Borodovsky M."/>
            <person name="Bowler C."/>
            <person name="Brownlee C."/>
            <person name="Cock J.M."/>
            <person name="Elias M."/>
            <person name="Gladyshev V.N."/>
            <person name="Groth M."/>
            <person name="Guda C."/>
            <person name="Hadaegh A."/>
            <person name="Iglesias-Rodriguez M.D."/>
            <person name="Jenkins J."/>
            <person name="Jones B.M."/>
            <person name="Lawson T."/>
            <person name="Leese F."/>
            <person name="Lindquist E."/>
            <person name="Lobanov A."/>
            <person name="Lomsadze A."/>
            <person name="Malik S.B."/>
            <person name="Marsh M.E."/>
            <person name="Mackinder L."/>
            <person name="Mock T."/>
            <person name="Mueller-Roeber B."/>
            <person name="Pagarete A."/>
            <person name="Parker M."/>
            <person name="Probert I."/>
            <person name="Quesneville H."/>
            <person name="Raines C."/>
            <person name="Rensing S.A."/>
            <person name="Riano-Pachon D.M."/>
            <person name="Richier S."/>
            <person name="Rokitta S."/>
            <person name="Shiraiwa Y."/>
            <person name="Soanes D.M."/>
            <person name="van der Giezen M."/>
            <person name="Wahlund T.M."/>
            <person name="Williams B."/>
            <person name="Wilson W."/>
            <person name="Wolfe G."/>
            <person name="Wurch L.L."/>
        </authorList>
    </citation>
    <scope>NUCLEOTIDE SEQUENCE</scope>
</reference>
<name>A0A0D3KSZ8_EMIH1</name>
<accession>A0A0D3KSZ8</accession>
<dbReference type="PaxDb" id="2903-EOD38883"/>
<dbReference type="AlphaFoldDB" id="A0A0D3KSZ8"/>
<keyword evidence="2" id="KW-0813">Transport</keyword>
<sequence length="372" mass="41094">MTSPLCVAVKETEYGASPSFFFSAADRLRLCRAGSGRAGKAMLKQLVQDQLRAVLSDYIYFDDATYKTPGWGNVLLENVRVRETAFERFGLPIAVKSGRVGRLEVSLPIGNFNNKPVQLVLHELYVVAGPIRNFDRDRAISNMRKAKADAILSAQAAEIAERLAEQGGDSSSSKRAGKDDAKKRGSSIIDIQTIIDNIQVSISDLHLRYEDDDSRLAPELHTAIGLTIRRLTVRTCDEQWKQVWRNVSRGKDGNVSSSSNRQVKCDALAFYSNKKSSDRWSMDLADEINRRLLLAMITQRSGGREALVKHVLEPTSVDIRAALLPMLDGGRRATAEAPPQADVKVEASDVELVLDERQWALLASLSAHSDSP</sequence>
<organism evidence="5 6">
    <name type="scientific">Emiliania huxleyi (strain CCMP1516)</name>
    <dbReference type="NCBI Taxonomy" id="280463"/>
    <lineage>
        <taxon>Eukaryota</taxon>
        <taxon>Haptista</taxon>
        <taxon>Haptophyta</taxon>
        <taxon>Prymnesiophyceae</taxon>
        <taxon>Isochrysidales</taxon>
        <taxon>Noelaerhabdaceae</taxon>
        <taxon>Emiliania</taxon>
    </lineage>
</organism>
<dbReference type="HOGENOM" id="CLU_812422_0_0_1"/>
<comment type="similarity">
    <text evidence="1">Belongs to the VPS13 family.</text>
</comment>
<evidence type="ECO:0000256" key="1">
    <source>
        <dbReference type="ARBA" id="ARBA00006545"/>
    </source>
</evidence>
<dbReference type="GeneID" id="17284154"/>
<dbReference type="GO" id="GO:0006623">
    <property type="term" value="P:protein targeting to vacuole"/>
    <property type="evidence" value="ECO:0007669"/>
    <property type="project" value="TreeGrafter"/>
</dbReference>